<proteinExistence type="inferred from homology"/>
<dbReference type="RefSeq" id="WP_085108093.1">
    <property type="nucleotide sequence ID" value="NZ_FXAC01000017.1"/>
</dbReference>
<dbReference type="GO" id="GO:0046654">
    <property type="term" value="P:tetrahydrofolate biosynthetic process"/>
    <property type="evidence" value="ECO:0007669"/>
    <property type="project" value="UniProtKB-UniPathway"/>
</dbReference>
<evidence type="ECO:0000256" key="1">
    <source>
        <dbReference type="ARBA" id="ARBA00000012"/>
    </source>
</evidence>
<gene>
    <name evidence="14" type="ORF">SAMN06296028_11728</name>
</gene>
<accession>A0A1X7DXS9</accession>
<dbReference type="NCBIfam" id="TIGR01496">
    <property type="entry name" value="DHPS"/>
    <property type="match status" value="1"/>
</dbReference>
<evidence type="ECO:0000256" key="9">
    <source>
        <dbReference type="ARBA" id="ARBA00022842"/>
    </source>
</evidence>
<dbReference type="FunFam" id="3.20.20.20:FF:000006">
    <property type="entry name" value="Dihydropteroate synthase"/>
    <property type="match status" value="1"/>
</dbReference>
<evidence type="ECO:0000256" key="3">
    <source>
        <dbReference type="ARBA" id="ARBA00004763"/>
    </source>
</evidence>
<evidence type="ECO:0000313" key="15">
    <source>
        <dbReference type="Proteomes" id="UP000192929"/>
    </source>
</evidence>
<sequence length="315" mass="33312">MSAPHDAASSPDGVRTHYAGPARHALGWGSFDALPTGRTLVMGILNVTPDSFSDGGRHDTEAAAVAHGLLLAEQGADIVDVGGESTRPDSERVDPREEQRRVLAVIRELSDRGVVVSVDTLHPDTAEAALDAGAHIINDVSGTNLDPRMIELAGDRGVPYVLMHSRGTPQTMTSLADYGDTVTEVLAELEQLRERCLAAGIRPEHLMVDPGLGFAKAGEQNWELLRALPRLTGLGKVLIAASRKRFVGALLATQDGPRPVDERDTATAAISALSAFGGAWAVRVHDVPTTVDAVAAAHAWRGVTPPVLHPRDMGN</sequence>
<dbReference type="PROSITE" id="PS50972">
    <property type="entry name" value="PTERIN_BINDING"/>
    <property type="match status" value="1"/>
</dbReference>
<dbReference type="GO" id="GO:0046656">
    <property type="term" value="P:folic acid biosynthetic process"/>
    <property type="evidence" value="ECO:0007669"/>
    <property type="project" value="UniProtKB-KW"/>
</dbReference>
<dbReference type="InterPro" id="IPR011005">
    <property type="entry name" value="Dihydropteroate_synth-like_sf"/>
</dbReference>
<dbReference type="PROSITE" id="PS00793">
    <property type="entry name" value="DHPS_2"/>
    <property type="match status" value="1"/>
</dbReference>
<protein>
    <recommendedName>
        <fullName evidence="6 12">Dihydropteroate synthase</fullName>
        <shortName evidence="12">DHPS</shortName>
        <ecNumber evidence="5 12">2.5.1.15</ecNumber>
    </recommendedName>
    <alternativeName>
        <fullName evidence="11 12">Dihydropteroate pyrophosphorylase</fullName>
    </alternativeName>
</protein>
<feature type="domain" description="Pterin-binding" evidence="13">
    <location>
        <begin position="39"/>
        <end position="295"/>
    </location>
</feature>
<dbReference type="PANTHER" id="PTHR20941:SF1">
    <property type="entry name" value="FOLIC ACID SYNTHESIS PROTEIN FOL1"/>
    <property type="match status" value="1"/>
</dbReference>
<comment type="catalytic activity">
    <reaction evidence="1">
        <text>(7,8-dihydropterin-6-yl)methyl diphosphate + 4-aminobenzoate = 7,8-dihydropteroate + diphosphate</text>
        <dbReference type="Rhea" id="RHEA:19949"/>
        <dbReference type="ChEBI" id="CHEBI:17836"/>
        <dbReference type="ChEBI" id="CHEBI:17839"/>
        <dbReference type="ChEBI" id="CHEBI:33019"/>
        <dbReference type="ChEBI" id="CHEBI:72950"/>
        <dbReference type="EC" id="2.5.1.15"/>
    </reaction>
</comment>
<evidence type="ECO:0000256" key="2">
    <source>
        <dbReference type="ARBA" id="ARBA00001946"/>
    </source>
</evidence>
<keyword evidence="9 12" id="KW-0460">Magnesium</keyword>
<evidence type="ECO:0000256" key="4">
    <source>
        <dbReference type="ARBA" id="ARBA00009503"/>
    </source>
</evidence>
<dbReference type="GO" id="GO:0005829">
    <property type="term" value="C:cytosol"/>
    <property type="evidence" value="ECO:0007669"/>
    <property type="project" value="TreeGrafter"/>
</dbReference>
<comment type="function">
    <text evidence="12">Catalyzes the condensation of para-aminobenzoate (pABA) with 6-hydroxymethyl-7,8-dihydropterin diphosphate (DHPt-PP) to form 7,8-dihydropteroate (H2Pte), the immediate precursor of folate derivatives.</text>
</comment>
<evidence type="ECO:0000256" key="7">
    <source>
        <dbReference type="ARBA" id="ARBA00022679"/>
    </source>
</evidence>
<dbReference type="PROSITE" id="PS00792">
    <property type="entry name" value="DHPS_1"/>
    <property type="match status" value="1"/>
</dbReference>
<evidence type="ECO:0000256" key="5">
    <source>
        <dbReference type="ARBA" id="ARBA00012458"/>
    </source>
</evidence>
<evidence type="ECO:0000256" key="10">
    <source>
        <dbReference type="ARBA" id="ARBA00022909"/>
    </source>
</evidence>
<comment type="similarity">
    <text evidence="4 12">Belongs to the DHPS family.</text>
</comment>
<dbReference type="Gene3D" id="3.20.20.20">
    <property type="entry name" value="Dihydropteroate synthase-like"/>
    <property type="match status" value="1"/>
</dbReference>
<dbReference type="SUPFAM" id="SSF51717">
    <property type="entry name" value="Dihydropteroate synthetase-like"/>
    <property type="match status" value="1"/>
</dbReference>
<keyword evidence="8 12" id="KW-0479">Metal-binding</keyword>
<evidence type="ECO:0000256" key="6">
    <source>
        <dbReference type="ARBA" id="ARBA00016919"/>
    </source>
</evidence>
<evidence type="ECO:0000259" key="13">
    <source>
        <dbReference type="PROSITE" id="PS50972"/>
    </source>
</evidence>
<dbReference type="InterPro" id="IPR045031">
    <property type="entry name" value="DHP_synth-like"/>
</dbReference>
<evidence type="ECO:0000256" key="11">
    <source>
        <dbReference type="ARBA" id="ARBA00030193"/>
    </source>
</evidence>
<dbReference type="GO" id="GO:0004156">
    <property type="term" value="F:dihydropteroate synthase activity"/>
    <property type="evidence" value="ECO:0007669"/>
    <property type="project" value="UniProtKB-EC"/>
</dbReference>
<dbReference type="UniPathway" id="UPA00077">
    <property type="reaction ID" value="UER00156"/>
</dbReference>
<dbReference type="AlphaFoldDB" id="A0A1X7DXS9"/>
<reference evidence="15" key="1">
    <citation type="submission" date="2017-04" db="EMBL/GenBank/DDBJ databases">
        <authorList>
            <person name="Varghese N."/>
            <person name="Submissions S."/>
        </authorList>
    </citation>
    <scope>NUCLEOTIDE SEQUENCE [LARGE SCALE GENOMIC DNA]</scope>
    <source>
        <strain evidence="15">NIO-1021</strain>
    </source>
</reference>
<dbReference type="Pfam" id="PF00809">
    <property type="entry name" value="Pterin_bind"/>
    <property type="match status" value="1"/>
</dbReference>
<dbReference type="CDD" id="cd00739">
    <property type="entry name" value="DHPS"/>
    <property type="match status" value="1"/>
</dbReference>
<dbReference type="InterPro" id="IPR000489">
    <property type="entry name" value="Pterin-binding_dom"/>
</dbReference>
<keyword evidence="15" id="KW-1185">Reference proteome</keyword>
<keyword evidence="10 12" id="KW-0289">Folate biosynthesis</keyword>
<dbReference type="Proteomes" id="UP000192929">
    <property type="component" value="Unassembled WGS sequence"/>
</dbReference>
<dbReference type="EC" id="2.5.1.15" evidence="5 12"/>
<name>A0A1X7DXS9_9MICC</name>
<keyword evidence="7 12" id="KW-0808">Transferase</keyword>
<dbReference type="InterPro" id="IPR006390">
    <property type="entry name" value="DHP_synth_dom"/>
</dbReference>
<evidence type="ECO:0000256" key="12">
    <source>
        <dbReference type="RuleBase" id="RU361205"/>
    </source>
</evidence>
<comment type="pathway">
    <text evidence="3 12">Cofactor biosynthesis; tetrahydrofolate biosynthesis; 7,8-dihydrofolate from 2-amino-4-hydroxy-6-hydroxymethyl-7,8-dihydropteridine diphosphate and 4-aminobenzoate: step 1/2.</text>
</comment>
<dbReference type="EMBL" id="FXAC01000017">
    <property type="protein sequence ID" value="SMF23767.1"/>
    <property type="molecule type" value="Genomic_DNA"/>
</dbReference>
<evidence type="ECO:0000313" key="14">
    <source>
        <dbReference type="EMBL" id="SMF23767.1"/>
    </source>
</evidence>
<organism evidence="14 15">
    <name type="scientific">Kocuria marina subsp. indica</name>
    <dbReference type="NCBI Taxonomy" id="1049583"/>
    <lineage>
        <taxon>Bacteria</taxon>
        <taxon>Bacillati</taxon>
        <taxon>Actinomycetota</taxon>
        <taxon>Actinomycetes</taxon>
        <taxon>Micrococcales</taxon>
        <taxon>Micrococcaceae</taxon>
        <taxon>Kocuria</taxon>
    </lineage>
</organism>
<comment type="cofactor">
    <cofactor evidence="2 12">
        <name>Mg(2+)</name>
        <dbReference type="ChEBI" id="CHEBI:18420"/>
    </cofactor>
</comment>
<dbReference type="PANTHER" id="PTHR20941">
    <property type="entry name" value="FOLATE SYNTHESIS PROTEINS"/>
    <property type="match status" value="1"/>
</dbReference>
<evidence type="ECO:0000256" key="8">
    <source>
        <dbReference type="ARBA" id="ARBA00022723"/>
    </source>
</evidence>
<dbReference type="GO" id="GO:0046872">
    <property type="term" value="F:metal ion binding"/>
    <property type="evidence" value="ECO:0007669"/>
    <property type="project" value="UniProtKB-KW"/>
</dbReference>